<dbReference type="InterPro" id="IPR039420">
    <property type="entry name" value="WalR-like"/>
</dbReference>
<evidence type="ECO:0000259" key="7">
    <source>
        <dbReference type="PROSITE" id="PS50110"/>
    </source>
</evidence>
<dbReference type="InterPro" id="IPR016032">
    <property type="entry name" value="Sig_transdc_resp-reg_C-effctor"/>
</dbReference>
<dbReference type="EMBL" id="CP065689">
    <property type="protein sequence ID" value="QPS60012.1"/>
    <property type="molecule type" value="Genomic_DNA"/>
</dbReference>
<reference evidence="8 11" key="2">
    <citation type="submission" date="2020-12" db="EMBL/GenBank/DDBJ databases">
        <title>FDA dAtabase for Regulatory Grade micrObial Sequences (FDA-ARGOS): Supporting development and validation of Infectious Disease Dx tests.</title>
        <authorList>
            <person name="Sproer C."/>
            <person name="Gronow S."/>
            <person name="Severitt S."/>
            <person name="Schroder I."/>
            <person name="Tallon L."/>
            <person name="Sadzewicz L."/>
            <person name="Zhao X."/>
            <person name="Boylan J."/>
            <person name="Ott S."/>
            <person name="Bowen H."/>
            <person name="Vavikolanu K."/>
            <person name="Mehta A."/>
            <person name="Aluvathingal J."/>
            <person name="Nadendla S."/>
            <person name="Lowell S."/>
            <person name="Myers T."/>
            <person name="Yan Y."/>
            <person name="Sichtig H."/>
        </authorList>
    </citation>
    <scope>NUCLEOTIDE SEQUENCE [LARGE SCALE GENOMIC DNA]</scope>
    <source>
        <strain evidence="8 11">FDAARGOS_894</strain>
    </source>
</reference>
<dbReference type="SUPFAM" id="SSF46894">
    <property type="entry name" value="C-terminal effector domain of the bipartite response regulators"/>
    <property type="match status" value="1"/>
</dbReference>
<organism evidence="9 10">
    <name type="scientific">Corynebacterium minutissimum</name>
    <dbReference type="NCBI Taxonomy" id="38301"/>
    <lineage>
        <taxon>Bacteria</taxon>
        <taxon>Bacillati</taxon>
        <taxon>Actinomycetota</taxon>
        <taxon>Actinomycetes</taxon>
        <taxon>Mycobacteriales</taxon>
        <taxon>Corynebacteriaceae</taxon>
        <taxon>Corynebacterium</taxon>
    </lineage>
</organism>
<dbReference type="Pfam" id="PF00196">
    <property type="entry name" value="GerE"/>
    <property type="match status" value="1"/>
</dbReference>
<dbReference type="EMBL" id="LS483460">
    <property type="protein sequence ID" value="SQI01179.1"/>
    <property type="molecule type" value="Genomic_DNA"/>
</dbReference>
<dbReference type="STRING" id="38301.NX84_01385"/>
<reference evidence="9 10" key="1">
    <citation type="submission" date="2018-06" db="EMBL/GenBank/DDBJ databases">
        <authorList>
            <consortium name="Pathogen Informatics"/>
            <person name="Doyle S."/>
        </authorList>
    </citation>
    <scope>NUCLEOTIDE SEQUENCE [LARGE SCALE GENOMIC DNA]</scope>
    <source>
        <strain evidence="9 10">NCTC10288</strain>
    </source>
</reference>
<sequence>MIRVLLVDDQPLIRQGLKAIFEATGEIEVVAEAASGNEAIAAARVRDIDVVCLDIRMPDGDGIYATTEINKQDNPPAVIVITTFDLDEYVFGALEAGACGVMLKDSPMTDLIQGVKHAASGEGMVDAAVTKRVIAEFGRRKARATVDSSLLTPRELECVRALGKGLTNIEIGRELYLEPSTVKTHLSSAMAKVGASSRVQLVIWAFRAGVVS</sequence>
<dbReference type="AlphaFoldDB" id="A0A2X4RGZ5"/>
<dbReference type="SMART" id="SM00421">
    <property type="entry name" value="HTH_LUXR"/>
    <property type="match status" value="1"/>
</dbReference>
<dbReference type="RefSeq" id="WP_039672978.1">
    <property type="nucleotide sequence ID" value="NZ_CP065689.1"/>
</dbReference>
<dbReference type="PRINTS" id="PR00038">
    <property type="entry name" value="HTHLUXR"/>
</dbReference>
<dbReference type="OrthoDB" id="9808843at2"/>
<keyword evidence="3" id="KW-0238">DNA-binding</keyword>
<evidence type="ECO:0000256" key="2">
    <source>
        <dbReference type="ARBA" id="ARBA00023015"/>
    </source>
</evidence>
<dbReference type="SMART" id="SM00448">
    <property type="entry name" value="REC"/>
    <property type="match status" value="1"/>
</dbReference>
<dbReference type="PROSITE" id="PS50110">
    <property type="entry name" value="RESPONSE_REGULATORY"/>
    <property type="match status" value="1"/>
</dbReference>
<dbReference type="GO" id="GO:0006355">
    <property type="term" value="P:regulation of DNA-templated transcription"/>
    <property type="evidence" value="ECO:0007669"/>
    <property type="project" value="InterPro"/>
</dbReference>
<keyword evidence="1 5" id="KW-0597">Phosphoprotein</keyword>
<evidence type="ECO:0000313" key="9">
    <source>
        <dbReference type="EMBL" id="SQI01179.1"/>
    </source>
</evidence>
<dbReference type="InterPro" id="IPR011006">
    <property type="entry name" value="CheY-like_superfamily"/>
</dbReference>
<dbReference type="CDD" id="cd06170">
    <property type="entry name" value="LuxR_C_like"/>
    <property type="match status" value="1"/>
</dbReference>
<dbReference type="GeneID" id="70784368"/>
<evidence type="ECO:0000256" key="4">
    <source>
        <dbReference type="ARBA" id="ARBA00023163"/>
    </source>
</evidence>
<evidence type="ECO:0000313" key="8">
    <source>
        <dbReference type="EMBL" id="QPS60012.1"/>
    </source>
</evidence>
<gene>
    <name evidence="9" type="primary">vraR_2</name>
    <name evidence="8" type="ORF">I6G51_02000</name>
    <name evidence="9" type="ORF">NCTC10288_02511</name>
</gene>
<dbReference type="InterPro" id="IPR000792">
    <property type="entry name" value="Tscrpt_reg_LuxR_C"/>
</dbReference>
<dbReference type="KEGG" id="cmin:NCTC10288_02511"/>
<dbReference type="CDD" id="cd17535">
    <property type="entry name" value="REC_NarL-like"/>
    <property type="match status" value="1"/>
</dbReference>
<dbReference type="Gene3D" id="3.40.50.2300">
    <property type="match status" value="1"/>
</dbReference>
<dbReference type="GO" id="GO:0000160">
    <property type="term" value="P:phosphorelay signal transduction system"/>
    <property type="evidence" value="ECO:0007669"/>
    <property type="project" value="InterPro"/>
</dbReference>
<evidence type="ECO:0000256" key="3">
    <source>
        <dbReference type="ARBA" id="ARBA00023125"/>
    </source>
</evidence>
<keyword evidence="4" id="KW-0804">Transcription</keyword>
<protein>
    <submittedName>
        <fullName evidence="8">Response regulator transcription factor</fullName>
    </submittedName>
    <submittedName>
        <fullName evidence="9">Transcriptional regulator</fullName>
    </submittedName>
</protein>
<dbReference type="PANTHER" id="PTHR43214">
    <property type="entry name" value="TWO-COMPONENT RESPONSE REGULATOR"/>
    <property type="match status" value="1"/>
</dbReference>
<evidence type="ECO:0000256" key="1">
    <source>
        <dbReference type="ARBA" id="ARBA00022553"/>
    </source>
</evidence>
<feature type="domain" description="HTH luxR-type" evidence="6">
    <location>
        <begin position="144"/>
        <end position="209"/>
    </location>
</feature>
<dbReference type="PROSITE" id="PS00622">
    <property type="entry name" value="HTH_LUXR_1"/>
    <property type="match status" value="1"/>
</dbReference>
<evidence type="ECO:0000313" key="11">
    <source>
        <dbReference type="Proteomes" id="UP000594905"/>
    </source>
</evidence>
<dbReference type="Proteomes" id="UP000249264">
    <property type="component" value="Chromosome 1"/>
</dbReference>
<dbReference type="SUPFAM" id="SSF52172">
    <property type="entry name" value="CheY-like"/>
    <property type="match status" value="1"/>
</dbReference>
<feature type="modified residue" description="4-aspartylphosphate" evidence="5">
    <location>
        <position position="54"/>
    </location>
</feature>
<keyword evidence="11" id="KW-1185">Reference proteome</keyword>
<dbReference type="InterPro" id="IPR058245">
    <property type="entry name" value="NreC/VraR/RcsB-like_REC"/>
</dbReference>
<evidence type="ECO:0000313" key="10">
    <source>
        <dbReference type="Proteomes" id="UP000249264"/>
    </source>
</evidence>
<proteinExistence type="predicted"/>
<name>A0A2X4RGZ5_9CORY</name>
<evidence type="ECO:0000259" key="6">
    <source>
        <dbReference type="PROSITE" id="PS50043"/>
    </source>
</evidence>
<accession>A0A2X4RGZ5</accession>
<dbReference type="Proteomes" id="UP000594905">
    <property type="component" value="Chromosome"/>
</dbReference>
<dbReference type="PROSITE" id="PS50043">
    <property type="entry name" value="HTH_LUXR_2"/>
    <property type="match status" value="1"/>
</dbReference>
<dbReference type="InterPro" id="IPR001789">
    <property type="entry name" value="Sig_transdc_resp-reg_receiver"/>
</dbReference>
<dbReference type="Pfam" id="PF00072">
    <property type="entry name" value="Response_reg"/>
    <property type="match status" value="1"/>
</dbReference>
<dbReference type="GO" id="GO:0003677">
    <property type="term" value="F:DNA binding"/>
    <property type="evidence" value="ECO:0007669"/>
    <property type="project" value="UniProtKB-KW"/>
</dbReference>
<dbReference type="PANTHER" id="PTHR43214:SF24">
    <property type="entry name" value="TRANSCRIPTIONAL REGULATORY PROTEIN NARL-RELATED"/>
    <property type="match status" value="1"/>
</dbReference>
<evidence type="ECO:0000256" key="5">
    <source>
        <dbReference type="PROSITE-ProRule" id="PRU00169"/>
    </source>
</evidence>
<keyword evidence="2" id="KW-0805">Transcription regulation</keyword>
<feature type="domain" description="Response regulatory" evidence="7">
    <location>
        <begin position="3"/>
        <end position="119"/>
    </location>
</feature>